<accession>A0AAW6YXR1</accession>
<comment type="caution">
    <text evidence="1">The sequence shown here is derived from an EMBL/GenBank/DDBJ whole genome shotgun (WGS) entry which is preliminary data.</text>
</comment>
<dbReference type="RefSeq" id="WP_011040347.1">
    <property type="nucleotide sequence ID" value="NZ_JADAMD010000007.1"/>
</dbReference>
<reference evidence="1" key="1">
    <citation type="submission" date="2022-11" db="EMBL/GenBank/DDBJ databases">
        <title>WGS-based characterization of Bacillus cereus isolated from food &amp; feed additives.</title>
        <authorList>
            <person name="Bogaerts B."/>
            <person name="Fraiture M.-A."/>
            <person name="Roosens N.H.C."/>
            <person name="De Keersmaecker S.C.J."/>
            <person name="Vanneste K."/>
        </authorList>
    </citation>
    <scope>NUCLEOTIDE SEQUENCE</scope>
    <source>
        <strain evidence="1">74.2</strain>
    </source>
</reference>
<dbReference type="EMBL" id="JAPNPE010000004">
    <property type="protein sequence ID" value="MDK7392378.1"/>
    <property type="molecule type" value="Genomic_DNA"/>
</dbReference>
<dbReference type="Proteomes" id="UP001174229">
    <property type="component" value="Unassembled WGS sequence"/>
</dbReference>
<proteinExistence type="predicted"/>
<evidence type="ECO:0000313" key="2">
    <source>
        <dbReference type="Proteomes" id="UP001174229"/>
    </source>
</evidence>
<organism evidence="1 2">
    <name type="scientific">Bacillus pacificus</name>
    <dbReference type="NCBI Taxonomy" id="2026187"/>
    <lineage>
        <taxon>Bacteria</taxon>
        <taxon>Bacillati</taxon>
        <taxon>Bacillota</taxon>
        <taxon>Bacilli</taxon>
        <taxon>Bacillales</taxon>
        <taxon>Bacillaceae</taxon>
        <taxon>Bacillus</taxon>
        <taxon>Bacillus cereus group</taxon>
    </lineage>
</organism>
<gene>
    <name evidence="1" type="ORF">OWO78_13170</name>
</gene>
<protein>
    <submittedName>
        <fullName evidence="1">Uncharacterized protein</fullName>
    </submittedName>
</protein>
<name>A0AAW6YXR1_9BACI</name>
<dbReference type="AlphaFoldDB" id="A0AAW6YXR1"/>
<sequence>MQTTKNREKTRQESFELRSKTKRNGCLQWFREKVETIFIPLFVGQ</sequence>
<evidence type="ECO:0000313" key="1">
    <source>
        <dbReference type="EMBL" id="MDK7392378.1"/>
    </source>
</evidence>